<proteinExistence type="predicted"/>
<dbReference type="EMBL" id="CAUYUJ010018991">
    <property type="protein sequence ID" value="CAK0887829.1"/>
    <property type="molecule type" value="Genomic_DNA"/>
</dbReference>
<organism evidence="2 3">
    <name type="scientific">Prorocentrum cordatum</name>
    <dbReference type="NCBI Taxonomy" id="2364126"/>
    <lineage>
        <taxon>Eukaryota</taxon>
        <taxon>Sar</taxon>
        <taxon>Alveolata</taxon>
        <taxon>Dinophyceae</taxon>
        <taxon>Prorocentrales</taxon>
        <taxon>Prorocentraceae</taxon>
        <taxon>Prorocentrum</taxon>
    </lineage>
</organism>
<feature type="region of interest" description="Disordered" evidence="1">
    <location>
        <begin position="1"/>
        <end position="109"/>
    </location>
</feature>
<feature type="compositionally biased region" description="Gly residues" evidence="1">
    <location>
        <begin position="8"/>
        <end position="22"/>
    </location>
</feature>
<sequence>ARGRPARRGGGAGGQPEAGARGGEARAQAGDEADWPQARRRGGEGGHAPAAAGEDHRAQAGPPRRRRRRRGGEEAALARAGGRPRGERPLAPGGGCVPAGAEARRRRRGFRAHAAAVPHDGPGDVAGGHQAGAEQALLVAAGRWRAKSGNGRLRGQRGSRGRRVHAGATDLYEMVL</sequence>
<dbReference type="Proteomes" id="UP001189429">
    <property type="component" value="Unassembled WGS sequence"/>
</dbReference>
<feature type="non-terminal residue" evidence="2">
    <location>
        <position position="176"/>
    </location>
</feature>
<name>A0ABN9WQK9_9DINO</name>
<evidence type="ECO:0000313" key="3">
    <source>
        <dbReference type="Proteomes" id="UP001189429"/>
    </source>
</evidence>
<keyword evidence="3" id="KW-1185">Reference proteome</keyword>
<evidence type="ECO:0000256" key="1">
    <source>
        <dbReference type="SAM" id="MobiDB-lite"/>
    </source>
</evidence>
<accession>A0ABN9WQK9</accession>
<gene>
    <name evidence="2" type="ORF">PCOR1329_LOCUS68779</name>
</gene>
<evidence type="ECO:0000313" key="2">
    <source>
        <dbReference type="EMBL" id="CAK0887829.1"/>
    </source>
</evidence>
<comment type="caution">
    <text evidence="2">The sequence shown here is derived from an EMBL/GenBank/DDBJ whole genome shotgun (WGS) entry which is preliminary data.</text>
</comment>
<reference evidence="2" key="1">
    <citation type="submission" date="2023-10" db="EMBL/GenBank/DDBJ databases">
        <authorList>
            <person name="Chen Y."/>
            <person name="Shah S."/>
            <person name="Dougan E. K."/>
            <person name="Thang M."/>
            <person name="Chan C."/>
        </authorList>
    </citation>
    <scope>NUCLEOTIDE SEQUENCE [LARGE SCALE GENOMIC DNA]</scope>
</reference>
<protein>
    <submittedName>
        <fullName evidence="2">Uncharacterized protein</fullName>
    </submittedName>
</protein>
<feature type="non-terminal residue" evidence="2">
    <location>
        <position position="1"/>
    </location>
</feature>